<feature type="domain" description="Exportin-T C-terminal" evidence="2">
    <location>
        <begin position="1"/>
        <end position="457"/>
    </location>
</feature>
<dbReference type="InterPro" id="IPR011989">
    <property type="entry name" value="ARM-like"/>
</dbReference>
<comment type="function">
    <text evidence="1">tRNA nucleus export receptor which facilitates tRNA translocation across the nuclear pore complex.</text>
</comment>
<dbReference type="Gene3D" id="1.25.10.10">
    <property type="entry name" value="Leucine-rich Repeat Variant"/>
    <property type="match status" value="1"/>
</dbReference>
<dbReference type="InterPro" id="IPR040017">
    <property type="entry name" value="XPOT"/>
</dbReference>
<keyword evidence="1" id="KW-0539">Nucleus</keyword>
<keyword evidence="4" id="KW-1185">Reference proteome</keyword>
<dbReference type="GO" id="GO:0005643">
    <property type="term" value="C:nuclear pore"/>
    <property type="evidence" value="ECO:0007669"/>
    <property type="project" value="TreeGrafter"/>
</dbReference>
<dbReference type="EMBL" id="JASDAP010000001">
    <property type="protein sequence ID" value="KAK1906570.1"/>
    <property type="molecule type" value="Genomic_DNA"/>
</dbReference>
<evidence type="ECO:0000313" key="3">
    <source>
        <dbReference type="EMBL" id="KAK1906570.1"/>
    </source>
</evidence>
<keyword evidence="1" id="KW-0694">RNA-binding</keyword>
<gene>
    <name evidence="3" type="ORF">KUDE01_008966</name>
</gene>
<organism evidence="3 4">
    <name type="scientific">Dissostichus eleginoides</name>
    <name type="common">Patagonian toothfish</name>
    <name type="synonym">Dissostichus amissus</name>
    <dbReference type="NCBI Taxonomy" id="100907"/>
    <lineage>
        <taxon>Eukaryota</taxon>
        <taxon>Metazoa</taxon>
        <taxon>Chordata</taxon>
        <taxon>Craniata</taxon>
        <taxon>Vertebrata</taxon>
        <taxon>Euteleostomi</taxon>
        <taxon>Actinopterygii</taxon>
        <taxon>Neopterygii</taxon>
        <taxon>Teleostei</taxon>
        <taxon>Neoteleostei</taxon>
        <taxon>Acanthomorphata</taxon>
        <taxon>Eupercaria</taxon>
        <taxon>Perciformes</taxon>
        <taxon>Notothenioidei</taxon>
        <taxon>Nototheniidae</taxon>
        <taxon>Dissostichus</taxon>
    </lineage>
</organism>
<comment type="similarity">
    <text evidence="1">Belongs to the exportin family.</text>
</comment>
<proteinExistence type="inferred from homology"/>
<dbReference type="PANTHER" id="PTHR15952:SF11">
    <property type="entry name" value="EXPORTIN-T"/>
    <property type="match status" value="1"/>
</dbReference>
<keyword evidence="1" id="KW-0963">Cytoplasm</keyword>
<dbReference type="GO" id="GO:0071528">
    <property type="term" value="P:tRNA re-export from nucleus"/>
    <property type="evidence" value="ECO:0007669"/>
    <property type="project" value="UniProtKB-UniRule"/>
</dbReference>
<dbReference type="InterPro" id="IPR016024">
    <property type="entry name" value="ARM-type_fold"/>
</dbReference>
<dbReference type="InterPro" id="IPR045546">
    <property type="entry name" value="Exportin-T_C"/>
</dbReference>
<keyword evidence="1" id="KW-0820">tRNA-binding</keyword>
<dbReference type="GO" id="GO:0000049">
    <property type="term" value="F:tRNA binding"/>
    <property type="evidence" value="ECO:0007669"/>
    <property type="project" value="UniProtKB-UniRule"/>
</dbReference>
<name>A0AAD9CR66_DISEL</name>
<evidence type="ECO:0000313" key="4">
    <source>
        <dbReference type="Proteomes" id="UP001228049"/>
    </source>
</evidence>
<dbReference type="PANTHER" id="PTHR15952">
    <property type="entry name" value="EXPORTIN-T/LOS1"/>
    <property type="match status" value="1"/>
</dbReference>
<reference evidence="3" key="1">
    <citation type="submission" date="2023-04" db="EMBL/GenBank/DDBJ databases">
        <title>Chromosome-level genome of Chaenocephalus aceratus.</title>
        <authorList>
            <person name="Park H."/>
        </authorList>
    </citation>
    <scope>NUCLEOTIDE SEQUENCE</scope>
    <source>
        <strain evidence="3">DE</strain>
        <tissue evidence="3">Muscle</tissue>
    </source>
</reference>
<dbReference type="SUPFAM" id="SSF48371">
    <property type="entry name" value="ARM repeat"/>
    <property type="match status" value="1"/>
</dbReference>
<protein>
    <recommendedName>
        <fullName evidence="1">Exportin-T</fullName>
    </recommendedName>
    <alternativeName>
        <fullName evidence="1">Exportin(tRNA)</fullName>
    </alternativeName>
    <alternativeName>
        <fullName evidence="1">tRNA exportin</fullName>
    </alternativeName>
</protein>
<dbReference type="GO" id="GO:0005737">
    <property type="term" value="C:cytoplasm"/>
    <property type="evidence" value="ECO:0007669"/>
    <property type="project" value="UniProtKB-SubCell"/>
</dbReference>
<comment type="subcellular location">
    <subcellularLocation>
        <location evidence="1">Nucleus</location>
    </subcellularLocation>
    <subcellularLocation>
        <location evidence="1">Cytoplasm</location>
    </subcellularLocation>
    <text evidence="1">Shuttles between the nucleus and the cytoplasm.</text>
</comment>
<evidence type="ECO:0000259" key="2">
    <source>
        <dbReference type="Pfam" id="PF19282"/>
    </source>
</evidence>
<comment type="caution">
    <text evidence="3">The sequence shown here is derived from an EMBL/GenBank/DDBJ whole genome shotgun (WGS) entry which is preliminary data.</text>
</comment>
<dbReference type="Pfam" id="PF19282">
    <property type="entry name" value="Exportin-T"/>
    <property type="match status" value="1"/>
</dbReference>
<dbReference type="GO" id="GO:0016363">
    <property type="term" value="C:nuclear matrix"/>
    <property type="evidence" value="ECO:0007669"/>
    <property type="project" value="TreeGrafter"/>
</dbReference>
<accession>A0AAD9CR66</accession>
<dbReference type="AlphaFoldDB" id="A0AAD9CR66"/>
<keyword evidence="1" id="KW-0813">Transport</keyword>
<sequence length="459" mass="51906">MVSCGVSSFQHSSVSLEFFETVSRYDKFFLVEPQHIPIVLMAFLDQRGLRHSSPKVRSRVAYLFSRFIKTLHKHMNAFIEDVLTRIQDLLELNPPENGFPALLTSDDQLFMFEAAGVLIVHGESPAERKTAMMTSLLQPLMDAFNVLLNKLSLERDEEKQNAIGDCLSHAPHHRTSKAFSNKQTVKLSGCSEVYRGCLQTFLPALSVPLQKGSLRSAVRSFLHRMIICMEEEVLPFIPSASQHMLKDYHRQSQVSPFLQQVFMPLVLSIFEVLGRPAEENDQAAALEKQMLRRSYFTFIQTVAGSGMNEVMANQGAENIERVVFTIIQGAVDFPDPIAQKSCFIILSKLVELWGGKDGMVGFPDFIYKHIVPACFLAPLKPSFDLSDAQTVLTLSECAITLKTIHLKRGLEFVRFLQQEYLPSLQVAPEISQELCQVLQQPDVKVLKNYMKAFFQRAKL</sequence>
<dbReference type="Proteomes" id="UP001228049">
    <property type="component" value="Unassembled WGS sequence"/>
</dbReference>
<evidence type="ECO:0000256" key="1">
    <source>
        <dbReference type="RuleBase" id="RU366037"/>
    </source>
</evidence>
<dbReference type="GO" id="GO:0031267">
    <property type="term" value="F:small GTPase binding"/>
    <property type="evidence" value="ECO:0007669"/>
    <property type="project" value="InterPro"/>
</dbReference>